<dbReference type="SUPFAM" id="SSF48029">
    <property type="entry name" value="FliG"/>
    <property type="match status" value="2"/>
</dbReference>
<gene>
    <name evidence="14" type="primary">fliG</name>
    <name evidence="14" type="ORF">WG901_12680</name>
</gene>
<evidence type="ECO:0000259" key="13">
    <source>
        <dbReference type="Pfam" id="PF14842"/>
    </source>
</evidence>
<dbReference type="InterPro" id="IPR023087">
    <property type="entry name" value="Flg_Motor_Flig_C"/>
</dbReference>
<dbReference type="Pfam" id="PF14842">
    <property type="entry name" value="FliG_N"/>
    <property type="match status" value="1"/>
</dbReference>
<keyword evidence="8" id="KW-0472">Membrane</keyword>
<dbReference type="PRINTS" id="PR00954">
    <property type="entry name" value="FLGMOTORFLIG"/>
</dbReference>
<comment type="similarity">
    <text evidence="3">Belongs to the FliG family.</text>
</comment>
<dbReference type="NCBIfam" id="TIGR00207">
    <property type="entry name" value="fliG"/>
    <property type="match status" value="1"/>
</dbReference>
<dbReference type="InterPro" id="IPR028263">
    <property type="entry name" value="FliG_N"/>
</dbReference>
<dbReference type="Pfam" id="PF14841">
    <property type="entry name" value="FliG_M"/>
    <property type="match status" value="1"/>
</dbReference>
<keyword evidence="7" id="KW-0283">Flagellar rotation</keyword>
<evidence type="ECO:0000256" key="9">
    <source>
        <dbReference type="ARBA" id="ARBA00023143"/>
    </source>
</evidence>
<evidence type="ECO:0000259" key="12">
    <source>
        <dbReference type="Pfam" id="PF14841"/>
    </source>
</evidence>
<evidence type="ECO:0000256" key="4">
    <source>
        <dbReference type="ARBA" id="ARBA00021870"/>
    </source>
</evidence>
<evidence type="ECO:0000256" key="6">
    <source>
        <dbReference type="ARBA" id="ARBA00022500"/>
    </source>
</evidence>
<keyword evidence="6" id="KW-0145">Chemotaxis</keyword>
<dbReference type="InterPro" id="IPR011002">
    <property type="entry name" value="FliG_a-hlx"/>
</dbReference>
<evidence type="ECO:0000256" key="3">
    <source>
        <dbReference type="ARBA" id="ARBA00010299"/>
    </source>
</evidence>
<organism evidence="14 15">
    <name type="scientific">Novosphingobium anseongense</name>
    <dbReference type="NCBI Taxonomy" id="3133436"/>
    <lineage>
        <taxon>Bacteria</taxon>
        <taxon>Pseudomonadati</taxon>
        <taxon>Pseudomonadota</taxon>
        <taxon>Alphaproteobacteria</taxon>
        <taxon>Sphingomonadales</taxon>
        <taxon>Sphingomonadaceae</taxon>
        <taxon>Novosphingobium</taxon>
    </lineage>
</organism>
<dbReference type="PANTHER" id="PTHR30534:SF0">
    <property type="entry name" value="FLAGELLAR MOTOR SWITCH PROTEIN FLIG"/>
    <property type="match status" value="1"/>
</dbReference>
<proteinExistence type="inferred from homology"/>
<evidence type="ECO:0000256" key="2">
    <source>
        <dbReference type="ARBA" id="ARBA00004413"/>
    </source>
</evidence>
<accession>A0ABU8RXN9</accession>
<dbReference type="Proteomes" id="UP001361239">
    <property type="component" value="Unassembled WGS sequence"/>
</dbReference>
<keyword evidence="14" id="KW-0966">Cell projection</keyword>
<keyword evidence="15" id="KW-1185">Reference proteome</keyword>
<comment type="function">
    <text evidence="10">FliG is one of three proteins (FliG, FliN, FliM) that forms the rotor-mounted switch complex (C ring), located at the base of the basal body. This complex interacts with the CheY and CheZ chemotaxis proteins, in addition to contacting components of the motor that determine the direction of flagellar rotation.</text>
</comment>
<evidence type="ECO:0000256" key="7">
    <source>
        <dbReference type="ARBA" id="ARBA00022779"/>
    </source>
</evidence>
<dbReference type="InterPro" id="IPR032779">
    <property type="entry name" value="FliG_M"/>
</dbReference>
<keyword evidence="14" id="KW-0282">Flagellum</keyword>
<comment type="caution">
    <text evidence="14">The sequence shown here is derived from an EMBL/GenBank/DDBJ whole genome shotgun (WGS) entry which is preliminary data.</text>
</comment>
<keyword evidence="5" id="KW-1003">Cell membrane</keyword>
<evidence type="ECO:0000313" key="14">
    <source>
        <dbReference type="EMBL" id="MEJ5977497.1"/>
    </source>
</evidence>
<sequence length="342" mass="37072">MNAETTIPYDDADRAAVMVMLLEDDQAATILSQLEPHELRLLGEKMCALGEIQPEVIAHAIANFVDRTEKMGMIVHDRVGHVRSLMTRAVGEIKADGLMQRIQPTPERAPNLELARWLTPKSLMPLVKGEHPQAIAVLLVQLDPEVAAEVLHSLPTEIQPEVVHRIATLGPVSPEALQMLEELLTRKIGECHGGAGAALTMGGAKEAADIINNAGKAMEKRVMPEITKLDKILAKEIESEMFKFEHLFVLNAQAMGSLLREVDNDSLIDALKGISEEEREVFFAAMSSRAADGVKDEIAARGRTKLADVVAAQKAIVAIARRLSSEGTIVFGVGGGGDDEYV</sequence>
<keyword evidence="14" id="KW-0969">Cilium</keyword>
<evidence type="ECO:0000256" key="8">
    <source>
        <dbReference type="ARBA" id="ARBA00023136"/>
    </source>
</evidence>
<name>A0ABU8RXN9_9SPHN</name>
<feature type="domain" description="Flagellar motor switch protein FliG C-terminal" evidence="11">
    <location>
        <begin position="226"/>
        <end position="330"/>
    </location>
</feature>
<comment type="subcellular location">
    <subcellularLocation>
        <location evidence="1">Bacterial flagellum basal body</location>
    </subcellularLocation>
    <subcellularLocation>
        <location evidence="2">Cell membrane</location>
        <topology evidence="2">Peripheral membrane protein</topology>
        <orientation evidence="2">Cytoplasmic side</orientation>
    </subcellularLocation>
</comment>
<evidence type="ECO:0000256" key="10">
    <source>
        <dbReference type="ARBA" id="ARBA00025598"/>
    </source>
</evidence>
<dbReference type="Pfam" id="PF01706">
    <property type="entry name" value="FliG_C"/>
    <property type="match status" value="1"/>
</dbReference>
<protein>
    <recommendedName>
        <fullName evidence="4">Flagellar motor switch protein FliG</fullName>
    </recommendedName>
</protein>
<feature type="domain" description="Flagellar motor switch protein FliG middle" evidence="12">
    <location>
        <begin position="120"/>
        <end position="189"/>
    </location>
</feature>
<dbReference type="RefSeq" id="WP_339587434.1">
    <property type="nucleotide sequence ID" value="NZ_JBBHJZ010000002.1"/>
</dbReference>
<evidence type="ECO:0000256" key="5">
    <source>
        <dbReference type="ARBA" id="ARBA00022475"/>
    </source>
</evidence>
<reference evidence="14 15" key="1">
    <citation type="submission" date="2024-03" db="EMBL/GenBank/DDBJ databases">
        <authorList>
            <person name="Jo J.-H."/>
        </authorList>
    </citation>
    <scope>NUCLEOTIDE SEQUENCE [LARGE SCALE GENOMIC DNA]</scope>
    <source>
        <strain evidence="14 15">PS1R-30</strain>
    </source>
</reference>
<evidence type="ECO:0000259" key="11">
    <source>
        <dbReference type="Pfam" id="PF01706"/>
    </source>
</evidence>
<dbReference type="EMBL" id="JBBHJZ010000002">
    <property type="protein sequence ID" value="MEJ5977497.1"/>
    <property type="molecule type" value="Genomic_DNA"/>
</dbReference>
<dbReference type="PANTHER" id="PTHR30534">
    <property type="entry name" value="FLAGELLAR MOTOR SWITCH PROTEIN FLIG"/>
    <property type="match status" value="1"/>
</dbReference>
<keyword evidence="9" id="KW-0975">Bacterial flagellum</keyword>
<dbReference type="InterPro" id="IPR000090">
    <property type="entry name" value="Flg_Motor_Flig"/>
</dbReference>
<feature type="domain" description="Flagellar motor switch protein FliG N-terminal" evidence="13">
    <location>
        <begin position="12"/>
        <end position="108"/>
    </location>
</feature>
<evidence type="ECO:0000313" key="15">
    <source>
        <dbReference type="Proteomes" id="UP001361239"/>
    </source>
</evidence>
<evidence type="ECO:0000256" key="1">
    <source>
        <dbReference type="ARBA" id="ARBA00004117"/>
    </source>
</evidence>
<dbReference type="Gene3D" id="1.10.220.30">
    <property type="match status" value="3"/>
</dbReference>